<keyword evidence="2" id="KW-1185">Reference proteome</keyword>
<comment type="caution">
    <text evidence="1">The sequence shown here is derived from an EMBL/GenBank/DDBJ whole genome shotgun (WGS) entry which is preliminary data.</text>
</comment>
<dbReference type="SUPFAM" id="SSF51182">
    <property type="entry name" value="RmlC-like cupins"/>
    <property type="match status" value="1"/>
</dbReference>
<proteinExistence type="predicted"/>
<name>A0A4Q1JYY8_9GAMM</name>
<dbReference type="InterPro" id="IPR010282">
    <property type="entry name" value="Uncharacterised_HutD/Ves"/>
</dbReference>
<sequence length="204" mass="22807">MPAMSDSRVIPANDYRRERWKNGLGWTREIARSHPSEDWDWRLSIAEIEHSAAFSTFDGVDRELVLLQGQGVRLAFDDGEAALLTLPGERHRFAGERALRGELIDGPTHDFNLMWRRDRIGAELLVRPLVGSMLFFTAPGETWALHLMSGQAQFDRSTGLPPLWQGDTALLVGGQTRSRYMLDGGGQLLAMRLTPLAPAQEGLQ</sequence>
<organism evidence="1 2">
    <name type="scientific">Pseudoxanthomonas composti</name>
    <dbReference type="NCBI Taxonomy" id="2137479"/>
    <lineage>
        <taxon>Bacteria</taxon>
        <taxon>Pseudomonadati</taxon>
        <taxon>Pseudomonadota</taxon>
        <taxon>Gammaproteobacteria</taxon>
        <taxon>Lysobacterales</taxon>
        <taxon>Lysobacteraceae</taxon>
        <taxon>Pseudoxanthomonas</taxon>
    </lineage>
</organism>
<dbReference type="OrthoDB" id="9800082at2"/>
<dbReference type="InterPro" id="IPR011051">
    <property type="entry name" value="RmlC_Cupin_sf"/>
</dbReference>
<dbReference type="Gene3D" id="2.60.120.10">
    <property type="entry name" value="Jelly Rolls"/>
    <property type="match status" value="1"/>
</dbReference>
<protein>
    <submittedName>
        <fullName evidence="1">HutD family protein</fullName>
    </submittedName>
</protein>
<dbReference type="Pfam" id="PF05962">
    <property type="entry name" value="HutD"/>
    <property type="match status" value="1"/>
</dbReference>
<dbReference type="CDD" id="cd20293">
    <property type="entry name" value="cupin_HutD_N"/>
    <property type="match status" value="1"/>
</dbReference>
<accession>A0A4Q1JYY8</accession>
<evidence type="ECO:0000313" key="1">
    <source>
        <dbReference type="EMBL" id="RXR08603.1"/>
    </source>
</evidence>
<dbReference type="EMBL" id="SAWZ01000001">
    <property type="protein sequence ID" value="RXR08603.1"/>
    <property type="molecule type" value="Genomic_DNA"/>
</dbReference>
<dbReference type="InterPro" id="IPR014710">
    <property type="entry name" value="RmlC-like_jellyroll"/>
</dbReference>
<dbReference type="AlphaFoldDB" id="A0A4Q1JYY8"/>
<dbReference type="PANTHER" id="PTHR37943:SF1">
    <property type="entry name" value="PROTEIN VES"/>
    <property type="match status" value="1"/>
</dbReference>
<gene>
    <name evidence="1" type="ORF">EPA99_01930</name>
</gene>
<dbReference type="Proteomes" id="UP000289784">
    <property type="component" value="Unassembled WGS sequence"/>
</dbReference>
<reference evidence="1 2" key="1">
    <citation type="submission" date="2019-01" db="EMBL/GenBank/DDBJ databases">
        <title>Pseudoxanthomonas composti sp. nov., isolated from compost.</title>
        <authorList>
            <person name="Yang G."/>
        </authorList>
    </citation>
    <scope>NUCLEOTIDE SEQUENCE [LARGE SCALE GENOMIC DNA]</scope>
    <source>
        <strain evidence="1 2">GSS15</strain>
    </source>
</reference>
<dbReference type="PANTHER" id="PTHR37943">
    <property type="entry name" value="PROTEIN VES"/>
    <property type="match status" value="1"/>
</dbReference>
<evidence type="ECO:0000313" key="2">
    <source>
        <dbReference type="Proteomes" id="UP000289784"/>
    </source>
</evidence>